<evidence type="ECO:0000256" key="1">
    <source>
        <dbReference type="SAM" id="Phobius"/>
    </source>
</evidence>
<accession>A0A6V6Z477</accession>
<comment type="caution">
    <text evidence="2">The sequence shown here is derived from an EMBL/GenBank/DDBJ whole genome shotgun (WGS) entry which is preliminary data.</text>
</comment>
<sequence length="66" mass="7597">MNVTYYVAGFLSGISIAGFFIGKELYRFYIKDKVQKKQLHRLSKLNDKIKAKKTAQYESGELSNSM</sequence>
<keyword evidence="3" id="KW-1185">Reference proteome</keyword>
<keyword evidence="1" id="KW-0472">Membrane</keyword>
<name>A0A6V6Z477_9FLAO</name>
<feature type="transmembrane region" description="Helical" evidence="1">
    <location>
        <begin position="6"/>
        <end position="26"/>
    </location>
</feature>
<reference evidence="2 3" key="1">
    <citation type="submission" date="2020-06" db="EMBL/GenBank/DDBJ databases">
        <authorList>
            <person name="Criscuolo A."/>
        </authorList>
    </citation>
    <scope>NUCLEOTIDE SEQUENCE [LARGE SCALE GENOMIC DNA]</scope>
    <source>
        <strain evidence="3">CIP 111411</strain>
    </source>
</reference>
<gene>
    <name evidence="2" type="ORF">FLAT13_03369</name>
</gene>
<evidence type="ECO:0000313" key="2">
    <source>
        <dbReference type="EMBL" id="CAD0006588.1"/>
    </source>
</evidence>
<dbReference type="Proteomes" id="UP000530060">
    <property type="component" value="Unassembled WGS sequence"/>
</dbReference>
<organism evidence="2 3">
    <name type="scientific">Flavobacterium salmonis</name>
    <dbReference type="NCBI Taxonomy" id="2654844"/>
    <lineage>
        <taxon>Bacteria</taxon>
        <taxon>Pseudomonadati</taxon>
        <taxon>Bacteroidota</taxon>
        <taxon>Flavobacteriia</taxon>
        <taxon>Flavobacteriales</taxon>
        <taxon>Flavobacteriaceae</taxon>
        <taxon>Flavobacterium</taxon>
    </lineage>
</organism>
<proteinExistence type="predicted"/>
<keyword evidence="1" id="KW-1133">Transmembrane helix</keyword>
<dbReference type="RefSeq" id="WP_180909682.1">
    <property type="nucleotide sequence ID" value="NZ_CAIJDP010000079.1"/>
</dbReference>
<dbReference type="AlphaFoldDB" id="A0A6V6Z477"/>
<protein>
    <submittedName>
        <fullName evidence="2">Uncharacterized protein</fullName>
    </submittedName>
</protein>
<evidence type="ECO:0000313" key="3">
    <source>
        <dbReference type="Proteomes" id="UP000530060"/>
    </source>
</evidence>
<keyword evidence="1" id="KW-0812">Transmembrane</keyword>
<dbReference type="EMBL" id="CAIJDP010000079">
    <property type="protein sequence ID" value="CAD0006588.1"/>
    <property type="molecule type" value="Genomic_DNA"/>
</dbReference>